<dbReference type="EMBL" id="MCGO01000006">
    <property type="protein sequence ID" value="ORY51077.1"/>
    <property type="molecule type" value="Genomic_DNA"/>
</dbReference>
<feature type="compositionally biased region" description="Pro residues" evidence="1">
    <location>
        <begin position="447"/>
        <end position="457"/>
    </location>
</feature>
<gene>
    <name evidence="2" type="ORF">BCR33DRAFT_712997</name>
</gene>
<feature type="region of interest" description="Disordered" evidence="1">
    <location>
        <begin position="405"/>
        <end position="425"/>
    </location>
</feature>
<name>A0A1Y2CVS8_9FUNG</name>
<dbReference type="OrthoDB" id="19944at2759"/>
<evidence type="ECO:0008006" key="4">
    <source>
        <dbReference type="Google" id="ProtNLM"/>
    </source>
</evidence>
<proteinExistence type="predicted"/>
<dbReference type="InterPro" id="IPR011047">
    <property type="entry name" value="Quinoprotein_ADH-like_sf"/>
</dbReference>
<feature type="region of interest" description="Disordered" evidence="1">
    <location>
        <begin position="766"/>
        <end position="786"/>
    </location>
</feature>
<evidence type="ECO:0000256" key="1">
    <source>
        <dbReference type="SAM" id="MobiDB-lite"/>
    </source>
</evidence>
<reference evidence="2 3" key="1">
    <citation type="submission" date="2016-07" db="EMBL/GenBank/DDBJ databases">
        <title>Pervasive Adenine N6-methylation of Active Genes in Fungi.</title>
        <authorList>
            <consortium name="DOE Joint Genome Institute"/>
            <person name="Mondo S.J."/>
            <person name="Dannebaum R.O."/>
            <person name="Kuo R.C."/>
            <person name="Labutti K."/>
            <person name="Haridas S."/>
            <person name="Kuo A."/>
            <person name="Salamov A."/>
            <person name="Ahrendt S.R."/>
            <person name="Lipzen A."/>
            <person name="Sullivan W."/>
            <person name="Andreopoulos W.B."/>
            <person name="Clum A."/>
            <person name="Lindquist E."/>
            <person name="Daum C."/>
            <person name="Ramamoorthy G.K."/>
            <person name="Gryganskyi A."/>
            <person name="Culley D."/>
            <person name="Magnuson J.K."/>
            <person name="James T.Y."/>
            <person name="O'Malley M.A."/>
            <person name="Stajich J.E."/>
            <person name="Spatafora J.W."/>
            <person name="Visel A."/>
            <person name="Grigoriev I.V."/>
        </authorList>
    </citation>
    <scope>NUCLEOTIDE SEQUENCE [LARGE SCALE GENOMIC DNA]</scope>
    <source>
        <strain evidence="2 3">JEL800</strain>
    </source>
</reference>
<comment type="caution">
    <text evidence="2">The sequence shown here is derived from an EMBL/GenBank/DDBJ whole genome shotgun (WGS) entry which is preliminary data.</text>
</comment>
<organism evidence="2 3">
    <name type="scientific">Rhizoclosmatium globosum</name>
    <dbReference type="NCBI Taxonomy" id="329046"/>
    <lineage>
        <taxon>Eukaryota</taxon>
        <taxon>Fungi</taxon>
        <taxon>Fungi incertae sedis</taxon>
        <taxon>Chytridiomycota</taxon>
        <taxon>Chytridiomycota incertae sedis</taxon>
        <taxon>Chytridiomycetes</taxon>
        <taxon>Chytridiales</taxon>
        <taxon>Chytriomycetaceae</taxon>
        <taxon>Rhizoclosmatium</taxon>
    </lineage>
</organism>
<sequence>MPPATFDPIQQTAALVLRTNQILVSNATTSHIFHAPANHLVFSHGDPTLLSISPDTVTRINTSTLSTSPQISRRGAVLLGCEDGCVVSANVGATGMKAAAYTIAPVYKGNVSCLAVENGVVAIGYGGSGGGVVLWSLKERVVVAVIPTLTGVRKIAWDSDLLLVLCGDSGVVNVYSTGRLFKKDLKHAAKELFKTIKHSIKKDKVATDEVAHIRDFCIVSPSSNDSISILLAWTTTTTSHVTLLTVHPPAPKSQSTSAQITYSSSLPPLPDPNIDAVAPFSPHLYVASSITASLTPFIITESNTLVLADEANTPPVLLFHVLPRCTESLNVDGSIVTVTTLHPQDSTLRIWSLGNSTITSLDATISTKHLLHLDSTAHIESHSEHIGVACGAVIVLFGIEEEEGSFELGEDEAGEEEEVAVEEEPQVVKQISTLQLHDLEADTPQETIPPPLPPRQDPPLKEEQERFVKNDSCMVSFPPFPETPTQQNGWTPLLQIMASGVVETFTYSPHTHLLAFSTTYGDLTLLNTKSGHVIFTEPVKEDRPSGGLSLFATTPRPRKVVVQVGNGMYPCYVGLLNQDGDVVEGRTRKMDSEHYLVFVHGSVCGVYMLSPTRAPRVLVKRNAGAWFGKLFGKPSTESLKGGGEVRVRGAGVVRNLSGEPCLVVVPDTGCVKVLRLPGLDVLESPVGSVGGIEAVQVLTDGNIYCSGSVGRGWDLGGRVCGKVVGGVGVYDFGKERRWWKEVGGDKRDKELEALFVGSPSKDAREELLEGSTVSPSSGSSSAVDPKTANMLSNLEQKFGDLSKGSGDLLKTIKEYNERQEKKKWYEL</sequence>
<feature type="region of interest" description="Disordered" evidence="1">
    <location>
        <begin position="441"/>
        <end position="463"/>
    </location>
</feature>
<protein>
    <recommendedName>
        <fullName evidence="4">Lethal giant larvae (Lgl)-like C-terminal domain-containing protein</fullName>
    </recommendedName>
</protein>
<feature type="compositionally biased region" description="Low complexity" evidence="1">
    <location>
        <begin position="771"/>
        <end position="781"/>
    </location>
</feature>
<accession>A0A1Y2CVS8</accession>
<evidence type="ECO:0000313" key="2">
    <source>
        <dbReference type="EMBL" id="ORY51077.1"/>
    </source>
</evidence>
<dbReference type="Proteomes" id="UP000193642">
    <property type="component" value="Unassembled WGS sequence"/>
</dbReference>
<evidence type="ECO:0000313" key="3">
    <source>
        <dbReference type="Proteomes" id="UP000193642"/>
    </source>
</evidence>
<keyword evidence="3" id="KW-1185">Reference proteome</keyword>
<dbReference type="AlphaFoldDB" id="A0A1Y2CVS8"/>
<dbReference type="SUPFAM" id="SSF50998">
    <property type="entry name" value="Quinoprotein alcohol dehydrogenase-like"/>
    <property type="match status" value="1"/>
</dbReference>